<reference evidence="2" key="1">
    <citation type="submission" date="2022-07" db="EMBL/GenBank/DDBJ databases">
        <title>Phylogenomic reconstructions and comparative analyses of Kickxellomycotina fungi.</title>
        <authorList>
            <person name="Reynolds N.K."/>
            <person name="Stajich J.E."/>
            <person name="Barry K."/>
            <person name="Grigoriev I.V."/>
            <person name="Crous P."/>
            <person name="Smith M.E."/>
        </authorList>
    </citation>
    <scope>NUCLEOTIDE SEQUENCE</scope>
    <source>
        <strain evidence="2">NRRL 3115</strain>
    </source>
</reference>
<dbReference type="GO" id="GO:0005737">
    <property type="term" value="C:cytoplasm"/>
    <property type="evidence" value="ECO:0007669"/>
    <property type="project" value="TreeGrafter"/>
</dbReference>
<comment type="caution">
    <text evidence="2">The sequence shown here is derived from an EMBL/GenBank/DDBJ whole genome shotgun (WGS) entry which is preliminary data.</text>
</comment>
<dbReference type="InterPro" id="IPR011021">
    <property type="entry name" value="Arrestin-like_N"/>
</dbReference>
<dbReference type="Proteomes" id="UP001151518">
    <property type="component" value="Unassembled WGS sequence"/>
</dbReference>
<dbReference type="PANTHER" id="PTHR11188">
    <property type="entry name" value="ARRESTIN DOMAIN CONTAINING PROTEIN"/>
    <property type="match status" value="1"/>
</dbReference>
<dbReference type="AlphaFoldDB" id="A0A9W8G7J2"/>
<dbReference type="Pfam" id="PF00339">
    <property type="entry name" value="Arrestin_N"/>
    <property type="match status" value="1"/>
</dbReference>
<protein>
    <recommendedName>
        <fullName evidence="1">Arrestin-like N-terminal domain-containing protein</fullName>
    </recommendedName>
</protein>
<evidence type="ECO:0000313" key="2">
    <source>
        <dbReference type="EMBL" id="KAJ2677631.1"/>
    </source>
</evidence>
<evidence type="ECO:0000313" key="3">
    <source>
        <dbReference type="Proteomes" id="UP001151518"/>
    </source>
</evidence>
<feature type="domain" description="Arrestin-like N-terminal" evidence="1">
    <location>
        <begin position="136"/>
        <end position="183"/>
    </location>
</feature>
<evidence type="ECO:0000259" key="1">
    <source>
        <dbReference type="Pfam" id="PF00339"/>
    </source>
</evidence>
<organism evidence="2 3">
    <name type="scientific">Coemansia spiralis</name>
    <dbReference type="NCBI Taxonomy" id="417178"/>
    <lineage>
        <taxon>Eukaryota</taxon>
        <taxon>Fungi</taxon>
        <taxon>Fungi incertae sedis</taxon>
        <taxon>Zoopagomycota</taxon>
        <taxon>Kickxellomycotina</taxon>
        <taxon>Kickxellomycetes</taxon>
        <taxon>Kickxellales</taxon>
        <taxon>Kickxellaceae</taxon>
        <taxon>Coemansia</taxon>
    </lineage>
</organism>
<dbReference type="EMBL" id="JANBTW010000030">
    <property type="protein sequence ID" value="KAJ2677631.1"/>
    <property type="molecule type" value="Genomic_DNA"/>
</dbReference>
<sequence>MVFGSLYQQSKDVVVTVNPLTTQIVLQQGASDTNVLVGYVSVVANRPTSISSLDVSFMGAQQLDIRAGVGPSGTLYSVDKKCANLTQQLVRTDSPLITKVVSLGLARVTSRTAISDAVMSPPPEREDNTLDEQLNSDVLMPGEYRFAFEFTLPASLPASVGSQLGGVSYRLTAALAHKSWFHSRTWAKPVSIEVFQAPPLQGGGTGALANPATDSLLGYPSLSTLTSTPLLFETQVDGRCNSNKLKVSVYSPNSSRALFLDTMVKLQVYATQHGQAKIELLEFSVALHECITHTVSGAKQTTRRVVTESSLCPRSKSSVSGFTGALDPQTIDALGESFGELPSVGSLDLLLPSKAYLAGSGERKYVQPSSRSPMFAVSHMLHVAVSVREGDCAKPSRVSFSSPVIVLPEVLSRGGSQVAVASLPCYCNIANDVVLASSASSTICGAGESIAHANPPEYTTAACE</sequence>
<name>A0A9W8G7J2_9FUNG</name>
<dbReference type="PANTHER" id="PTHR11188:SF17">
    <property type="entry name" value="FI21816P1"/>
    <property type="match status" value="1"/>
</dbReference>
<accession>A0A9W8G7J2</accession>
<dbReference type="InterPro" id="IPR014752">
    <property type="entry name" value="Arrestin-like_C"/>
</dbReference>
<gene>
    <name evidence="2" type="ORF">GGI25_003021</name>
</gene>
<dbReference type="GO" id="GO:0015031">
    <property type="term" value="P:protein transport"/>
    <property type="evidence" value="ECO:0007669"/>
    <property type="project" value="TreeGrafter"/>
</dbReference>
<dbReference type="InterPro" id="IPR050357">
    <property type="entry name" value="Arrestin_domain-protein"/>
</dbReference>
<dbReference type="Gene3D" id="2.60.40.640">
    <property type="match status" value="1"/>
</dbReference>
<dbReference type="OrthoDB" id="2333384at2759"/>
<proteinExistence type="predicted"/>